<sequence length="366" mass="42270">MEPFMRKNMTKQEHGRYSNVDEDEYHVPDNHVEVFPVQIHPARSHQCDREYADRDLSRSSSTQSIHSGSSGSPVIPPRFQRGGLPCTPRHTGPPVNRQLKPGKQIRTQLDERMQAKESTEQNMQPTPSFRSLKPLANDLVKKSGLDLERPCRRDRQRRTQNVECNIPLEGQCLVRLPLNHNQRYSLDLESQLPTDIRLQEKDNSTAQSSVKRQQHHEWPQTKDDQDHIDFVPKERPCQMYNDEDWYIGPCDRVDAEHALHLVNKDGAFLVRDCSRNINSEPFVLVVFHDKRVFNVKIRFIPSKSKYALGTGQRANDMFDSVADIVKFHSIFPVVLIDGRNQSANRYQGNCVLTYPITKEDVNQLLA</sequence>
<dbReference type="AlphaFoldDB" id="A0AAY5KB37"/>
<dbReference type="InterPro" id="IPR036860">
    <property type="entry name" value="SH2_dom_sf"/>
</dbReference>
<evidence type="ECO:0000256" key="3">
    <source>
        <dbReference type="SAM" id="MobiDB-lite"/>
    </source>
</evidence>
<feature type="compositionally biased region" description="Basic and acidic residues" evidence="3">
    <location>
        <begin position="215"/>
        <end position="227"/>
    </location>
</feature>
<dbReference type="GeneTree" id="ENSGT00940000156835"/>
<dbReference type="GO" id="GO:0035556">
    <property type="term" value="P:intracellular signal transduction"/>
    <property type="evidence" value="ECO:0007669"/>
    <property type="project" value="TreeGrafter"/>
</dbReference>
<dbReference type="PANTHER" id="PTHR14098:SF2">
    <property type="entry name" value="CYTOKINE-DEPENDENT HEMATOPOIETIC CELL LINKER"/>
    <property type="match status" value="1"/>
</dbReference>
<name>A0AAY5KB37_ESOLU</name>
<dbReference type="RefSeq" id="XP_010900911.1">
    <property type="nucleotide sequence ID" value="XM_010902609.3"/>
</dbReference>
<evidence type="ECO:0000256" key="1">
    <source>
        <dbReference type="ARBA" id="ARBA00022999"/>
    </source>
</evidence>
<protein>
    <recommendedName>
        <fullName evidence="4">SH2 domain-containing protein</fullName>
    </recommendedName>
</protein>
<dbReference type="PROSITE" id="PS50001">
    <property type="entry name" value="SH2"/>
    <property type="match status" value="1"/>
</dbReference>
<keyword evidence="1 2" id="KW-0727">SH2 domain</keyword>
<dbReference type="GO" id="GO:0007169">
    <property type="term" value="P:cell surface receptor protein tyrosine kinase signaling pathway"/>
    <property type="evidence" value="ECO:0007669"/>
    <property type="project" value="TreeGrafter"/>
</dbReference>
<dbReference type="InterPro" id="IPR000980">
    <property type="entry name" value="SH2"/>
</dbReference>
<reference evidence="5" key="2">
    <citation type="submission" date="2025-08" db="UniProtKB">
        <authorList>
            <consortium name="Ensembl"/>
        </authorList>
    </citation>
    <scope>IDENTIFICATION</scope>
</reference>
<dbReference type="Proteomes" id="UP000265140">
    <property type="component" value="Chromosome 4"/>
</dbReference>
<dbReference type="SUPFAM" id="SSF55550">
    <property type="entry name" value="SH2 domain"/>
    <property type="match status" value="1"/>
</dbReference>
<dbReference type="FunFam" id="3.30.505.10:FF:000016">
    <property type="entry name" value="B-cell linker protein isoform 2"/>
    <property type="match status" value="1"/>
</dbReference>
<feature type="compositionally biased region" description="Basic and acidic residues" evidence="3">
    <location>
        <begin position="45"/>
        <end position="57"/>
    </location>
</feature>
<dbReference type="KEGG" id="els:105029316"/>
<dbReference type="InterPro" id="IPR051751">
    <property type="entry name" value="Immunoreceptor_sig_adapters"/>
</dbReference>
<dbReference type="SMART" id="SM00252">
    <property type="entry name" value="SH2"/>
    <property type="match status" value="1"/>
</dbReference>
<evidence type="ECO:0000313" key="5">
    <source>
        <dbReference type="Ensembl" id="ENSELUP00000086258.1"/>
    </source>
</evidence>
<evidence type="ECO:0000313" key="6">
    <source>
        <dbReference type="Proteomes" id="UP000265140"/>
    </source>
</evidence>
<dbReference type="Gene3D" id="3.30.505.10">
    <property type="entry name" value="SH2 domain"/>
    <property type="match status" value="1"/>
</dbReference>
<evidence type="ECO:0000259" key="4">
    <source>
        <dbReference type="PROSITE" id="PS50001"/>
    </source>
</evidence>
<dbReference type="PANTHER" id="PTHR14098">
    <property type="entry name" value="SH2 DOMAIN CONTAINING PROTEIN"/>
    <property type="match status" value="1"/>
</dbReference>
<reference evidence="5 6" key="1">
    <citation type="submission" date="2020-02" db="EMBL/GenBank/DDBJ databases">
        <title>Esox lucius (northern pike) genome, fEsoLuc1, primary haplotype.</title>
        <authorList>
            <person name="Myers G."/>
            <person name="Karagic N."/>
            <person name="Meyer A."/>
            <person name="Pippel M."/>
            <person name="Reichard M."/>
            <person name="Winkler S."/>
            <person name="Tracey A."/>
            <person name="Sims Y."/>
            <person name="Howe K."/>
            <person name="Rhie A."/>
            <person name="Formenti G."/>
            <person name="Durbin R."/>
            <person name="Fedrigo O."/>
            <person name="Jarvis E.D."/>
        </authorList>
    </citation>
    <scope>NUCLEOTIDE SEQUENCE [LARGE SCALE GENOMIC DNA]</scope>
</reference>
<dbReference type="GO" id="GO:0005737">
    <property type="term" value="C:cytoplasm"/>
    <property type="evidence" value="ECO:0007669"/>
    <property type="project" value="UniProtKB-ARBA"/>
</dbReference>
<evidence type="ECO:0000256" key="2">
    <source>
        <dbReference type="PROSITE-ProRule" id="PRU00191"/>
    </source>
</evidence>
<feature type="region of interest" description="Disordered" evidence="3">
    <location>
        <begin position="41"/>
        <end position="99"/>
    </location>
</feature>
<feature type="region of interest" description="Disordered" evidence="3">
    <location>
        <begin position="201"/>
        <end position="227"/>
    </location>
</feature>
<reference evidence="5" key="3">
    <citation type="submission" date="2025-09" db="UniProtKB">
        <authorList>
            <consortium name="Ensembl"/>
        </authorList>
    </citation>
    <scope>IDENTIFICATION</scope>
</reference>
<dbReference type="GeneID" id="105029316"/>
<dbReference type="Pfam" id="PF00017">
    <property type="entry name" value="SH2"/>
    <property type="match status" value="1"/>
</dbReference>
<organism evidence="5 6">
    <name type="scientific">Esox lucius</name>
    <name type="common">Northern pike</name>
    <dbReference type="NCBI Taxonomy" id="8010"/>
    <lineage>
        <taxon>Eukaryota</taxon>
        <taxon>Metazoa</taxon>
        <taxon>Chordata</taxon>
        <taxon>Craniata</taxon>
        <taxon>Vertebrata</taxon>
        <taxon>Euteleostomi</taxon>
        <taxon>Actinopterygii</taxon>
        <taxon>Neopterygii</taxon>
        <taxon>Teleostei</taxon>
        <taxon>Protacanthopterygii</taxon>
        <taxon>Esociformes</taxon>
        <taxon>Esocidae</taxon>
        <taxon>Esox</taxon>
    </lineage>
</organism>
<proteinExistence type="predicted"/>
<keyword evidence="6" id="KW-1185">Reference proteome</keyword>
<feature type="domain" description="SH2" evidence="4">
    <location>
        <begin position="245"/>
        <end position="356"/>
    </location>
</feature>
<accession>A0AAY5KB37</accession>
<dbReference type="Ensembl" id="ENSELUT00000102269.1">
    <property type="protein sequence ID" value="ENSELUP00000086258.1"/>
    <property type="gene ID" value="ENSELUG00000034881.1"/>
</dbReference>
<feature type="compositionally biased region" description="Low complexity" evidence="3">
    <location>
        <begin position="58"/>
        <end position="72"/>
    </location>
</feature>